<dbReference type="EMBL" id="CM056811">
    <property type="protein sequence ID" value="KAJ8634716.1"/>
    <property type="molecule type" value="Genomic_DNA"/>
</dbReference>
<organism evidence="1 2">
    <name type="scientific">Persea americana</name>
    <name type="common">Avocado</name>
    <dbReference type="NCBI Taxonomy" id="3435"/>
    <lineage>
        <taxon>Eukaryota</taxon>
        <taxon>Viridiplantae</taxon>
        <taxon>Streptophyta</taxon>
        <taxon>Embryophyta</taxon>
        <taxon>Tracheophyta</taxon>
        <taxon>Spermatophyta</taxon>
        <taxon>Magnoliopsida</taxon>
        <taxon>Magnoliidae</taxon>
        <taxon>Laurales</taxon>
        <taxon>Lauraceae</taxon>
        <taxon>Persea</taxon>
    </lineage>
</organism>
<gene>
    <name evidence="1" type="ORF">MRB53_008983</name>
</gene>
<name>A0ACC2LNW8_PERAE</name>
<keyword evidence="2" id="KW-1185">Reference proteome</keyword>
<comment type="caution">
    <text evidence="1">The sequence shown here is derived from an EMBL/GenBank/DDBJ whole genome shotgun (WGS) entry which is preliminary data.</text>
</comment>
<sequence length="220" mass="24527">MLLLLDLALHNLPEALAVPPIVVEVLVVREKATKTVITIWTSLIKAIIAPHNWLQWLHLFHLRENNSGLQIPGSLHVTKDLYNLSLHSYYKSKDRLTVGNGQALSISSIGSSTVHTSSGSFKLNNVLHVPHISSNRLSVHQFSKDNNCVFIFDYSASLYRIIDRRGSFSRVAVRMACIHSLHLHLLLLLLLPLSSSEKGHQSMSGISTLDTPLLLLYNIS</sequence>
<proteinExistence type="predicted"/>
<dbReference type="Proteomes" id="UP001234297">
    <property type="component" value="Chromosome 3"/>
</dbReference>
<accession>A0ACC2LNW8</accession>
<protein>
    <submittedName>
        <fullName evidence="1">Uncharacterized protein</fullName>
    </submittedName>
</protein>
<reference evidence="1 2" key="1">
    <citation type="journal article" date="2022" name="Hortic Res">
        <title>A haplotype resolved chromosomal level avocado genome allows analysis of novel avocado genes.</title>
        <authorList>
            <person name="Nath O."/>
            <person name="Fletcher S.J."/>
            <person name="Hayward A."/>
            <person name="Shaw L.M."/>
            <person name="Masouleh A.K."/>
            <person name="Furtado A."/>
            <person name="Henry R.J."/>
            <person name="Mitter N."/>
        </authorList>
    </citation>
    <scope>NUCLEOTIDE SEQUENCE [LARGE SCALE GENOMIC DNA]</scope>
    <source>
        <strain evidence="2">cv. Hass</strain>
    </source>
</reference>
<evidence type="ECO:0000313" key="1">
    <source>
        <dbReference type="EMBL" id="KAJ8634716.1"/>
    </source>
</evidence>
<evidence type="ECO:0000313" key="2">
    <source>
        <dbReference type="Proteomes" id="UP001234297"/>
    </source>
</evidence>